<keyword evidence="8" id="KW-0539">Nucleus</keyword>
<dbReference type="GO" id="GO:0032259">
    <property type="term" value="P:methylation"/>
    <property type="evidence" value="ECO:0007669"/>
    <property type="project" value="UniProtKB-KW"/>
</dbReference>
<dbReference type="EMBL" id="PDCK01000039">
    <property type="protein sequence ID" value="PRQ55267.1"/>
    <property type="molecule type" value="Genomic_DNA"/>
</dbReference>
<sequence>MRSEYPEKNKRKLCESSLLKRKRIMGHGNQIIGEDADAIHLPNPMIGFRTLADLCQIHRSLPEAATGPPYFYYENVASTPKGVWSTISRFLYDMKPEFVDSKFFCAAARKKGYVHNLPIKNRFPLVPLPPQTIFGAFPMTRRWWPTWDDRTKLNCLQTCIASATITERIMKALKDYDEDEIPPESERKKVAPLEPDEVEMLLGFPRDHTRGISRTDRYKSLGNSFQIDAVAYDPLVLKDRFPNGINVLSLFSGIGGAEIALYRLGIPMKNVVSVEILEVSRNVMRCWWEQTNQRGNLYHLADVQDFNADRLEHYISSFGGFELVIGGSTCNNLVSSNRHHRDGLKGKESSLFYDYFRILDLVKGIMARYN</sequence>
<evidence type="ECO:0000256" key="7">
    <source>
        <dbReference type="ARBA" id="ARBA00023125"/>
    </source>
</evidence>
<evidence type="ECO:0000259" key="9">
    <source>
        <dbReference type="PROSITE" id="PS51680"/>
    </source>
</evidence>
<name>A0A2P6S9A3_ROSCH</name>
<dbReference type="AlphaFoldDB" id="A0A2P6S9A3"/>
<keyword evidence="11" id="KW-1185">Reference proteome</keyword>
<dbReference type="EC" id="2.1.1.37" evidence="2"/>
<dbReference type="Proteomes" id="UP000238479">
    <property type="component" value="Chromosome 1"/>
</dbReference>
<evidence type="ECO:0000256" key="2">
    <source>
        <dbReference type="ARBA" id="ARBA00011975"/>
    </source>
</evidence>
<accession>A0A2P6S9A3</accession>
<keyword evidence="7" id="KW-0238">DNA-binding</keyword>
<dbReference type="InterPro" id="IPR030380">
    <property type="entry name" value="SAM_MeTfrase_DRM"/>
</dbReference>
<dbReference type="InterPro" id="IPR050390">
    <property type="entry name" value="C5-Methyltransferase"/>
</dbReference>
<organism evidence="10 11">
    <name type="scientific">Rosa chinensis</name>
    <name type="common">China rose</name>
    <dbReference type="NCBI Taxonomy" id="74649"/>
    <lineage>
        <taxon>Eukaryota</taxon>
        <taxon>Viridiplantae</taxon>
        <taxon>Streptophyta</taxon>
        <taxon>Embryophyta</taxon>
        <taxon>Tracheophyta</taxon>
        <taxon>Spermatophyta</taxon>
        <taxon>Magnoliopsida</taxon>
        <taxon>eudicotyledons</taxon>
        <taxon>Gunneridae</taxon>
        <taxon>Pentapetalae</taxon>
        <taxon>rosids</taxon>
        <taxon>fabids</taxon>
        <taxon>Rosales</taxon>
        <taxon>Rosaceae</taxon>
        <taxon>Rosoideae</taxon>
        <taxon>Rosoideae incertae sedis</taxon>
        <taxon>Rosa</taxon>
    </lineage>
</organism>
<dbReference type="InterPro" id="IPR029063">
    <property type="entry name" value="SAM-dependent_MTases_sf"/>
</dbReference>
<protein>
    <recommendedName>
        <fullName evidence="2">DNA (cytosine-5-)-methyltransferase</fullName>
        <ecNumber evidence="2">2.1.1.37</ecNumber>
    </recommendedName>
</protein>
<evidence type="ECO:0000256" key="5">
    <source>
        <dbReference type="ARBA" id="ARBA00022691"/>
    </source>
</evidence>
<dbReference type="PROSITE" id="PS51680">
    <property type="entry name" value="SAM_MT_DRM"/>
    <property type="match status" value="1"/>
</dbReference>
<comment type="subcellular location">
    <subcellularLocation>
        <location evidence="1">Nucleus</location>
    </subcellularLocation>
</comment>
<evidence type="ECO:0000256" key="8">
    <source>
        <dbReference type="ARBA" id="ARBA00023242"/>
    </source>
</evidence>
<dbReference type="PANTHER" id="PTHR23068">
    <property type="entry name" value="DNA CYTOSINE-5- -METHYLTRANSFERASE 3-RELATED"/>
    <property type="match status" value="1"/>
</dbReference>
<evidence type="ECO:0000256" key="6">
    <source>
        <dbReference type="ARBA" id="ARBA00022737"/>
    </source>
</evidence>
<reference evidence="10 11" key="1">
    <citation type="journal article" date="2018" name="Nat. Genet.">
        <title>The Rosa genome provides new insights in the design of modern roses.</title>
        <authorList>
            <person name="Bendahmane M."/>
        </authorList>
    </citation>
    <scope>NUCLEOTIDE SEQUENCE [LARGE SCALE GENOMIC DNA]</scope>
    <source>
        <strain evidence="11">cv. Old Blush</strain>
    </source>
</reference>
<evidence type="ECO:0000313" key="10">
    <source>
        <dbReference type="EMBL" id="PRQ55267.1"/>
    </source>
</evidence>
<dbReference type="Gramene" id="PRQ55267">
    <property type="protein sequence ID" value="PRQ55267"/>
    <property type="gene ID" value="RchiOBHm_Chr1g0322691"/>
</dbReference>
<evidence type="ECO:0000313" key="11">
    <source>
        <dbReference type="Proteomes" id="UP000238479"/>
    </source>
</evidence>
<dbReference type="GO" id="GO:0003886">
    <property type="term" value="F:DNA (cytosine-5-)-methyltransferase activity"/>
    <property type="evidence" value="ECO:0007669"/>
    <property type="project" value="UniProtKB-EC"/>
</dbReference>
<dbReference type="GO" id="GO:0003677">
    <property type="term" value="F:DNA binding"/>
    <property type="evidence" value="ECO:0007669"/>
    <property type="project" value="UniProtKB-KW"/>
</dbReference>
<proteinExistence type="predicted"/>
<gene>
    <name evidence="10" type="ORF">RchiOBHm_Chr1g0322691</name>
</gene>
<dbReference type="Gene3D" id="3.40.50.150">
    <property type="entry name" value="Vaccinia Virus protein VP39"/>
    <property type="match status" value="2"/>
</dbReference>
<comment type="caution">
    <text evidence="10">The sequence shown here is derived from an EMBL/GenBank/DDBJ whole genome shotgun (WGS) entry which is preliminary data.</text>
</comment>
<evidence type="ECO:0000256" key="1">
    <source>
        <dbReference type="ARBA" id="ARBA00004123"/>
    </source>
</evidence>
<dbReference type="SUPFAM" id="SSF53335">
    <property type="entry name" value="S-adenosyl-L-methionine-dependent methyltransferases"/>
    <property type="match status" value="2"/>
</dbReference>
<dbReference type="OMA" id="EPCEMES"/>
<keyword evidence="5" id="KW-0949">S-adenosyl-L-methionine</keyword>
<keyword evidence="4 10" id="KW-0808">Transferase</keyword>
<dbReference type="PANTHER" id="PTHR23068:SF25">
    <property type="entry name" value="DNA (CYTOSINE-5)-METHYLTRANSFERASE DRM2"/>
    <property type="match status" value="1"/>
</dbReference>
<dbReference type="InterPro" id="IPR001525">
    <property type="entry name" value="C5_MeTfrase"/>
</dbReference>
<dbReference type="Pfam" id="PF00145">
    <property type="entry name" value="DNA_methylase"/>
    <property type="match status" value="1"/>
</dbReference>
<keyword evidence="3 10" id="KW-0489">Methyltransferase</keyword>
<dbReference type="GO" id="GO:0005634">
    <property type="term" value="C:nucleus"/>
    <property type="evidence" value="ECO:0007669"/>
    <property type="project" value="UniProtKB-SubCell"/>
</dbReference>
<evidence type="ECO:0000256" key="4">
    <source>
        <dbReference type="ARBA" id="ARBA00022679"/>
    </source>
</evidence>
<feature type="domain" description="SAM-dependent MTase DRM-type" evidence="9">
    <location>
        <begin position="57"/>
        <end position="369"/>
    </location>
</feature>
<keyword evidence="6" id="KW-0677">Repeat</keyword>
<evidence type="ECO:0000256" key="3">
    <source>
        <dbReference type="ARBA" id="ARBA00022603"/>
    </source>
</evidence>